<evidence type="ECO:0000259" key="3">
    <source>
        <dbReference type="Pfam" id="PF13649"/>
    </source>
</evidence>
<dbReference type="CDD" id="cd02440">
    <property type="entry name" value="AdoMet_MTases"/>
    <property type="match status" value="1"/>
</dbReference>
<dbReference type="AlphaFoldDB" id="A0A853CN46"/>
<keyword evidence="1 4" id="KW-0489">Methyltransferase</keyword>
<dbReference type="InterPro" id="IPR051052">
    <property type="entry name" value="Diverse_substrate_MTase"/>
</dbReference>
<keyword evidence="2 4" id="KW-0808">Transferase</keyword>
<dbReference type="PANTHER" id="PTHR44942">
    <property type="entry name" value="METHYLTRANSF_11 DOMAIN-CONTAINING PROTEIN"/>
    <property type="match status" value="1"/>
</dbReference>
<evidence type="ECO:0000256" key="1">
    <source>
        <dbReference type="ARBA" id="ARBA00022603"/>
    </source>
</evidence>
<dbReference type="InterPro" id="IPR029063">
    <property type="entry name" value="SAM-dependent_MTases_sf"/>
</dbReference>
<name>A0A853CN46_9ACTN</name>
<accession>A0A853CN46</accession>
<gene>
    <name evidence="4" type="ORF">GGQ55_004200</name>
</gene>
<organism evidence="4 5">
    <name type="scientific">Petropleomorpha daqingensis</name>
    <dbReference type="NCBI Taxonomy" id="2026353"/>
    <lineage>
        <taxon>Bacteria</taxon>
        <taxon>Bacillati</taxon>
        <taxon>Actinomycetota</taxon>
        <taxon>Actinomycetes</taxon>
        <taxon>Geodermatophilales</taxon>
        <taxon>Geodermatophilaceae</taxon>
        <taxon>Petropleomorpha</taxon>
    </lineage>
</organism>
<evidence type="ECO:0000313" key="5">
    <source>
        <dbReference type="Proteomes" id="UP000541969"/>
    </source>
</evidence>
<feature type="domain" description="Methyltransferase" evidence="3">
    <location>
        <begin position="45"/>
        <end position="134"/>
    </location>
</feature>
<dbReference type="GO" id="GO:0032259">
    <property type="term" value="P:methylation"/>
    <property type="evidence" value="ECO:0007669"/>
    <property type="project" value="UniProtKB-KW"/>
</dbReference>
<reference evidence="4 5" key="1">
    <citation type="submission" date="2020-07" db="EMBL/GenBank/DDBJ databases">
        <title>Sequencing the genomes of 1000 actinobacteria strains.</title>
        <authorList>
            <person name="Klenk H.-P."/>
        </authorList>
    </citation>
    <scope>NUCLEOTIDE SEQUENCE [LARGE SCALE GENOMIC DNA]</scope>
    <source>
        <strain evidence="4 5">DSM 104001</strain>
    </source>
</reference>
<dbReference type="PANTHER" id="PTHR44942:SF4">
    <property type="entry name" value="METHYLTRANSFERASE TYPE 11 DOMAIN-CONTAINING PROTEIN"/>
    <property type="match status" value="1"/>
</dbReference>
<dbReference type="Gene3D" id="3.40.50.150">
    <property type="entry name" value="Vaccinia Virus protein VP39"/>
    <property type="match status" value="1"/>
</dbReference>
<dbReference type="GO" id="GO:0008168">
    <property type="term" value="F:methyltransferase activity"/>
    <property type="evidence" value="ECO:0007669"/>
    <property type="project" value="UniProtKB-KW"/>
</dbReference>
<protein>
    <submittedName>
        <fullName evidence="4">SAM-dependent methyltransferase</fullName>
    </submittedName>
</protein>
<keyword evidence="5" id="KW-1185">Reference proteome</keyword>
<dbReference type="Proteomes" id="UP000541969">
    <property type="component" value="Unassembled WGS sequence"/>
</dbReference>
<sequence>MSWTWDPTLYAGSAAHYVVGRVPYPPSVASALVNAVPLDGRQRLLDVGCGPGSLTLLLAPHVAEAIGVDADGDMLVEAARLGARLPNVRWVRLRAEELPADLPAVDVVTFAQSFHWMDRPRVAAAVRRMLRPGGALVHVGATTHEGIEPHGDLPFPRPPRESVARLVEGYLGPVRRAGQGVLPSGTGGGEDDVFRAAGFSGPSRFEVEGRVVERSVEEVASSVYSLSSSAPHLFGARVAAFDAELRALLVDASDEGRFSEQMRSITLSLWR</sequence>
<evidence type="ECO:0000313" key="4">
    <source>
        <dbReference type="EMBL" id="NYJ07922.1"/>
    </source>
</evidence>
<dbReference type="Pfam" id="PF13649">
    <property type="entry name" value="Methyltransf_25"/>
    <property type="match status" value="1"/>
</dbReference>
<dbReference type="SUPFAM" id="SSF53335">
    <property type="entry name" value="S-adenosyl-L-methionine-dependent methyltransferases"/>
    <property type="match status" value="1"/>
</dbReference>
<proteinExistence type="predicted"/>
<dbReference type="RefSeq" id="WP_179720127.1">
    <property type="nucleotide sequence ID" value="NZ_JACBZT010000001.1"/>
</dbReference>
<dbReference type="EMBL" id="JACBZT010000001">
    <property type="protein sequence ID" value="NYJ07922.1"/>
    <property type="molecule type" value="Genomic_DNA"/>
</dbReference>
<evidence type="ECO:0000256" key="2">
    <source>
        <dbReference type="ARBA" id="ARBA00022679"/>
    </source>
</evidence>
<comment type="caution">
    <text evidence="4">The sequence shown here is derived from an EMBL/GenBank/DDBJ whole genome shotgun (WGS) entry which is preliminary data.</text>
</comment>
<dbReference type="InterPro" id="IPR041698">
    <property type="entry name" value="Methyltransf_25"/>
</dbReference>